<dbReference type="RefSeq" id="WP_017839613.1">
    <property type="nucleotide sequence ID" value="NZ_CP035467.1"/>
</dbReference>
<evidence type="ECO:0000259" key="1">
    <source>
        <dbReference type="Pfam" id="PF00149"/>
    </source>
</evidence>
<reference evidence="3" key="1">
    <citation type="journal article" date="2019" name="J. Bacteriol.">
        <title>A Mutagenic Screen Identifies a TonB-Dependent Receptor Required for the Lanthanide Metal Switch in the Type I Methanotroph 'Methylotuvimicrobium buryatense' 5GB1C.</title>
        <authorList>
            <person name="Groom J.D."/>
            <person name="Ford S.M."/>
            <person name="Pesesky M.W."/>
            <person name="Lidstrom M.E."/>
        </authorList>
    </citation>
    <scope>NUCLEOTIDE SEQUENCE [LARGE SCALE GENOMIC DNA]</scope>
    <source>
        <strain evidence="3">5GB1C</strain>
    </source>
</reference>
<dbReference type="InterPro" id="IPR029052">
    <property type="entry name" value="Metallo-depent_PP-like"/>
</dbReference>
<gene>
    <name evidence="2" type="ORF">EQU24_10135</name>
</gene>
<dbReference type="STRING" id="675511.GCA_000341735_01014"/>
<dbReference type="CDD" id="cd00838">
    <property type="entry name" value="MPP_superfamily"/>
    <property type="match status" value="1"/>
</dbReference>
<dbReference type="KEGG" id="mbur:EQU24_10135"/>
<dbReference type="Pfam" id="PF00149">
    <property type="entry name" value="Metallophos"/>
    <property type="match status" value="1"/>
</dbReference>
<dbReference type="Proteomes" id="UP000305881">
    <property type="component" value="Chromosome"/>
</dbReference>
<keyword evidence="3" id="KW-1185">Reference proteome</keyword>
<protein>
    <submittedName>
        <fullName evidence="2">Metallophosphoesterase</fullName>
    </submittedName>
</protein>
<proteinExistence type="predicted"/>
<sequence>MSRNNRILFAGDPHGDFQSLIDAAIENRPDAVVLLGDCDLERPLERYLQKIIGLTRIWWIPGNHDFDFPLRYHYLFNSELAEYGLHLKVHEIAGLRIAGLGGIFLGRIWYPPQKPRWKNKAHYLANQPGHIKKNGLSLKLKSAIWHDEVESLKRLKADILVTHEAPGCHEYGFSAIDDIAKAMGVKKIFHGHQHDSYYAKLPYDIEVFGVADRSVVDLSGKVYPVMTD</sequence>
<organism evidence="2 3">
    <name type="scientific">Methylotuvimicrobium buryatense</name>
    <name type="common">Methylomicrobium buryatense</name>
    <dbReference type="NCBI Taxonomy" id="95641"/>
    <lineage>
        <taxon>Bacteria</taxon>
        <taxon>Pseudomonadati</taxon>
        <taxon>Pseudomonadota</taxon>
        <taxon>Gammaproteobacteria</taxon>
        <taxon>Methylococcales</taxon>
        <taxon>Methylococcaceae</taxon>
        <taxon>Methylotuvimicrobium</taxon>
    </lineage>
</organism>
<dbReference type="GO" id="GO:0016787">
    <property type="term" value="F:hydrolase activity"/>
    <property type="evidence" value="ECO:0007669"/>
    <property type="project" value="InterPro"/>
</dbReference>
<dbReference type="EMBL" id="CP035467">
    <property type="protein sequence ID" value="QCW82551.1"/>
    <property type="molecule type" value="Genomic_DNA"/>
</dbReference>
<dbReference type="Gene3D" id="3.60.21.10">
    <property type="match status" value="1"/>
</dbReference>
<dbReference type="OrthoDB" id="7831721at2"/>
<feature type="domain" description="Calcineurin-like phosphoesterase" evidence="1">
    <location>
        <begin position="6"/>
        <end position="195"/>
    </location>
</feature>
<evidence type="ECO:0000313" key="3">
    <source>
        <dbReference type="Proteomes" id="UP000305881"/>
    </source>
</evidence>
<dbReference type="AlphaFoldDB" id="A0A4P9UQK0"/>
<accession>A0A4P9UQK0</accession>
<dbReference type="SUPFAM" id="SSF56300">
    <property type="entry name" value="Metallo-dependent phosphatases"/>
    <property type="match status" value="1"/>
</dbReference>
<evidence type="ECO:0000313" key="2">
    <source>
        <dbReference type="EMBL" id="QCW82551.1"/>
    </source>
</evidence>
<name>A0A4P9UQK0_METBY</name>
<dbReference type="InterPro" id="IPR004843">
    <property type="entry name" value="Calcineurin-like_PHP"/>
</dbReference>